<evidence type="ECO:0000313" key="2">
    <source>
        <dbReference type="EMBL" id="EPE33992.1"/>
    </source>
</evidence>
<evidence type="ECO:0000256" key="1">
    <source>
        <dbReference type="SAM" id="MobiDB-lite"/>
    </source>
</evidence>
<reference evidence="2 3" key="1">
    <citation type="journal article" date="2013" name="BMC Genomics">
        <title>Genomics-driven discovery of the pneumocandin biosynthetic gene cluster in the fungus Glarea lozoyensis.</title>
        <authorList>
            <person name="Chen L."/>
            <person name="Yue Q."/>
            <person name="Zhang X."/>
            <person name="Xiang M."/>
            <person name="Wang C."/>
            <person name="Li S."/>
            <person name="Che Y."/>
            <person name="Ortiz-Lopez F.J."/>
            <person name="Bills G.F."/>
            <person name="Liu X."/>
            <person name="An Z."/>
        </authorList>
    </citation>
    <scope>NUCLEOTIDE SEQUENCE [LARGE SCALE GENOMIC DNA]</scope>
    <source>
        <strain evidence="3">ATCC 20868 / MF5171</strain>
    </source>
</reference>
<sequence>MSSADYPPVMGSVKDFPVRHLGKTTILSHVTFRTYSPSFIATFGKPFLAYDQFAATLHHIPTTPPDLRFPHFTAEFPRFSRHMTFLGFCKNIDAYCVIQGKWGVGRKDKEHRWVRTVLEKFQRCTLWDRGALVGRDVGRGRRLGDLEEVQEQWAVENLLSGMSSVTLEGPETEYDKEDKEDKGDSLPTTDEDVSME</sequence>
<gene>
    <name evidence="2" type="ORF">GLAREA_07005</name>
</gene>
<dbReference type="KEGG" id="glz:GLAREA_07005"/>
<name>S3D686_GLAL2</name>
<accession>S3D686</accession>
<feature type="region of interest" description="Disordered" evidence="1">
    <location>
        <begin position="161"/>
        <end position="196"/>
    </location>
</feature>
<protein>
    <submittedName>
        <fullName evidence="2">Uncharacterized protein</fullName>
    </submittedName>
</protein>
<dbReference type="AlphaFoldDB" id="S3D686"/>
<organism evidence="2 3">
    <name type="scientific">Glarea lozoyensis (strain ATCC 20868 / MF5171)</name>
    <dbReference type="NCBI Taxonomy" id="1116229"/>
    <lineage>
        <taxon>Eukaryota</taxon>
        <taxon>Fungi</taxon>
        <taxon>Dikarya</taxon>
        <taxon>Ascomycota</taxon>
        <taxon>Pezizomycotina</taxon>
        <taxon>Leotiomycetes</taxon>
        <taxon>Helotiales</taxon>
        <taxon>Helotiaceae</taxon>
        <taxon>Glarea</taxon>
    </lineage>
</organism>
<dbReference type="Proteomes" id="UP000016922">
    <property type="component" value="Unassembled WGS sequence"/>
</dbReference>
<dbReference type="HOGENOM" id="CLU_1390361_0_0_1"/>
<dbReference type="RefSeq" id="XP_008079144.1">
    <property type="nucleotide sequence ID" value="XM_008080953.1"/>
</dbReference>
<proteinExistence type="predicted"/>
<dbReference type="EMBL" id="KE145357">
    <property type="protein sequence ID" value="EPE33992.1"/>
    <property type="molecule type" value="Genomic_DNA"/>
</dbReference>
<dbReference type="GeneID" id="19466058"/>
<keyword evidence="3" id="KW-1185">Reference proteome</keyword>
<evidence type="ECO:0000313" key="3">
    <source>
        <dbReference type="Proteomes" id="UP000016922"/>
    </source>
</evidence>